<dbReference type="InterPro" id="IPR035892">
    <property type="entry name" value="C2_domain_sf"/>
</dbReference>
<dbReference type="Gene3D" id="2.60.40.150">
    <property type="entry name" value="C2 domain"/>
    <property type="match status" value="1"/>
</dbReference>
<evidence type="ECO:0000256" key="2">
    <source>
        <dbReference type="SAM" id="MobiDB-lite"/>
    </source>
</evidence>
<dbReference type="PROSITE" id="PS50837">
    <property type="entry name" value="NACHT"/>
    <property type="match status" value="1"/>
</dbReference>
<dbReference type="Pfam" id="PF24883">
    <property type="entry name" value="NPHP3_N"/>
    <property type="match status" value="1"/>
</dbReference>
<evidence type="ECO:0000313" key="4">
    <source>
        <dbReference type="EMBL" id="KDQ58361.1"/>
    </source>
</evidence>
<evidence type="ECO:0000256" key="1">
    <source>
        <dbReference type="ARBA" id="ARBA00022737"/>
    </source>
</evidence>
<dbReference type="Gene3D" id="3.40.50.300">
    <property type="entry name" value="P-loop containing nucleotide triphosphate hydrolases"/>
    <property type="match status" value="1"/>
</dbReference>
<dbReference type="InterPro" id="IPR056884">
    <property type="entry name" value="NPHP3-like_N"/>
</dbReference>
<proteinExistence type="predicted"/>
<dbReference type="InterPro" id="IPR027417">
    <property type="entry name" value="P-loop_NTPase"/>
</dbReference>
<dbReference type="OrthoDB" id="163438at2759"/>
<dbReference type="PANTHER" id="PTHR10039">
    <property type="entry name" value="AMELOGENIN"/>
    <property type="match status" value="1"/>
</dbReference>
<dbReference type="InterPro" id="IPR007111">
    <property type="entry name" value="NACHT_NTPase"/>
</dbReference>
<dbReference type="SMART" id="SM00382">
    <property type="entry name" value="AAA"/>
    <property type="match status" value="1"/>
</dbReference>
<keyword evidence="1" id="KW-0677">Repeat</keyword>
<sequence>MAAAPAATGAIADSTIVNGRNVLITIVSASDLPQIGPLKRFPNAFVEMNVSLPEADKPIFQHRTIVKHSAAPCWDANFPLLDVDEMSMVSFEVVDRFAGKKSLGVAESMLRELRVLAREDGVAILPLKVEPKDNRLEPNMTGSITVRLRNDSADSSVAAMAVKGLQNQPQNDAERSESGFTVSESLGKVVDSLANLMEIADCIASVRYFTLPAFPEFHSDIGYWLAFNQIHPYVNAAWKAVSLVYKCFRNERQFLGSTLEDVIKGIMKQTVECVIFIQEYAGRGFAAKAISRPLSNTEAKIDEFSKSFIGLANSLDTALGVQTALVSLRTQSMVEELALRGRLNPVEMTWTDRPQCHPKTRLEDIQFITDWVMNTSGDRTNVLWLVGPAGSGKSTLSTTIASIFADLGRLGAFIFFGRDVTERSDPSRVIRTMAFELATFDHRISEGVVSATGKYPHIPQMHLEAQFRELVQHPLEASKADISREGPIVVVIDALDECGTEITRRELLSLLAVSTAGLPMAVRIIIASREAPDILRAFNAEPHIHARKLELAKCSRDIEIFLEEELREIANRNEIDPGLIQRGKVAQLVGRASGLWIWAATACRYIDDWEPLGRIDELVAANAEVDLDGLYEKALDLPHWKYGSFKSGCIAILGLVIVAKDPLSPAAIDHILSLSSLPIITRLRSVLHQEGKAGPRCIEVMEQAFGSADVFWQETRTVDESVIYACSYWIVHLSNMKTCSNGLDRKMFEFLSKHFLHWLEAMSMVGRSRTTVGLLGQLLLWVKESVPANEPLIEFIDDGFRFSGLFANTIAKHPRLIHISALPFTPLNSRVYQQFHNGREDLPNVLGGYLKEWSPSLRVLPRTDTARWDSFAFSRNGSKIVSSGGPLAPNENSYLRVWDAMSGVEAFPPIQTDGPSVVAFSADASEIWSASNKGTVWKFSAATGEVLSKLPQQRWQSEFSLPGDFDSRKFRTARASMDPGGRDVTSGTGGEGVPSHPEWPAEWHGTSTLPRANLRGGFDLLTSFTTRNSADPNSLAVLGLVNDMPRIPIQPHDFTRAAICSDGSMVAFGSADGMLRVVDVMKEKEKYATLKGGCLNSRRLSRLFRSVEFSRDGIRLASGSGSGTIYVWATASGQGSLKELEGHQDEVHSRNEERSGKTKSRHRLTWCILSGT</sequence>
<dbReference type="InterPro" id="IPR011047">
    <property type="entry name" value="Quinoprotein_ADH-like_sf"/>
</dbReference>
<dbReference type="InterPro" id="IPR015943">
    <property type="entry name" value="WD40/YVTN_repeat-like_dom_sf"/>
</dbReference>
<reference evidence="5" key="1">
    <citation type="journal article" date="2014" name="Proc. Natl. Acad. Sci. U.S.A.">
        <title>Extensive sampling of basidiomycete genomes demonstrates inadequacy of the white-rot/brown-rot paradigm for wood decay fungi.</title>
        <authorList>
            <person name="Riley R."/>
            <person name="Salamov A.A."/>
            <person name="Brown D.W."/>
            <person name="Nagy L.G."/>
            <person name="Floudas D."/>
            <person name="Held B.W."/>
            <person name="Levasseur A."/>
            <person name="Lombard V."/>
            <person name="Morin E."/>
            <person name="Otillar R."/>
            <person name="Lindquist E.A."/>
            <person name="Sun H."/>
            <person name="LaButti K.M."/>
            <person name="Schmutz J."/>
            <person name="Jabbour D."/>
            <person name="Luo H."/>
            <person name="Baker S.E."/>
            <person name="Pisabarro A.G."/>
            <person name="Walton J.D."/>
            <person name="Blanchette R.A."/>
            <person name="Henrissat B."/>
            <person name="Martin F."/>
            <person name="Cullen D."/>
            <person name="Hibbett D.S."/>
            <person name="Grigoriev I.V."/>
        </authorList>
    </citation>
    <scope>NUCLEOTIDE SEQUENCE [LARGE SCALE GENOMIC DNA]</scope>
    <source>
        <strain evidence="5">MUCL 33604</strain>
    </source>
</reference>
<evidence type="ECO:0000313" key="5">
    <source>
        <dbReference type="Proteomes" id="UP000027265"/>
    </source>
</evidence>
<dbReference type="STRING" id="933084.A0A067Q6Y8"/>
<name>A0A067Q6Y8_9AGAM</name>
<dbReference type="PANTHER" id="PTHR10039:SF17">
    <property type="entry name" value="FUNGAL STAND N-TERMINAL GOODBYE DOMAIN-CONTAINING PROTEIN-RELATED"/>
    <property type="match status" value="1"/>
</dbReference>
<dbReference type="SUPFAM" id="SSF50998">
    <property type="entry name" value="Quinoprotein alcohol dehydrogenase-like"/>
    <property type="match status" value="1"/>
</dbReference>
<evidence type="ECO:0000259" key="3">
    <source>
        <dbReference type="PROSITE" id="PS50837"/>
    </source>
</evidence>
<organism evidence="4 5">
    <name type="scientific">Jaapia argillacea MUCL 33604</name>
    <dbReference type="NCBI Taxonomy" id="933084"/>
    <lineage>
        <taxon>Eukaryota</taxon>
        <taxon>Fungi</taxon>
        <taxon>Dikarya</taxon>
        <taxon>Basidiomycota</taxon>
        <taxon>Agaricomycotina</taxon>
        <taxon>Agaricomycetes</taxon>
        <taxon>Agaricomycetidae</taxon>
        <taxon>Jaapiales</taxon>
        <taxon>Jaapiaceae</taxon>
        <taxon>Jaapia</taxon>
    </lineage>
</organism>
<protein>
    <recommendedName>
        <fullName evidence="3">NACHT domain-containing protein</fullName>
    </recommendedName>
</protein>
<accession>A0A067Q6Y8</accession>
<dbReference type="EMBL" id="KL197717">
    <property type="protein sequence ID" value="KDQ58361.1"/>
    <property type="molecule type" value="Genomic_DNA"/>
</dbReference>
<dbReference type="HOGENOM" id="CLU_000288_6_3_1"/>
<feature type="region of interest" description="Disordered" evidence="2">
    <location>
        <begin position="974"/>
        <end position="997"/>
    </location>
</feature>
<dbReference type="Proteomes" id="UP000027265">
    <property type="component" value="Unassembled WGS sequence"/>
</dbReference>
<dbReference type="InParanoid" id="A0A067Q6Y8"/>
<dbReference type="InterPro" id="IPR003593">
    <property type="entry name" value="AAA+_ATPase"/>
</dbReference>
<dbReference type="InterPro" id="IPR001680">
    <property type="entry name" value="WD40_rpt"/>
</dbReference>
<dbReference type="SMART" id="SM00320">
    <property type="entry name" value="WD40"/>
    <property type="match status" value="3"/>
</dbReference>
<dbReference type="Pfam" id="PF00400">
    <property type="entry name" value="WD40"/>
    <property type="match status" value="1"/>
</dbReference>
<gene>
    <name evidence="4" type="ORF">JAAARDRAFT_46862</name>
</gene>
<dbReference type="SUPFAM" id="SSF52540">
    <property type="entry name" value="P-loop containing nucleoside triphosphate hydrolases"/>
    <property type="match status" value="1"/>
</dbReference>
<feature type="domain" description="NACHT" evidence="3">
    <location>
        <begin position="381"/>
        <end position="529"/>
    </location>
</feature>
<dbReference type="Gene3D" id="2.130.10.10">
    <property type="entry name" value="YVTN repeat-like/Quinoprotein amine dehydrogenase"/>
    <property type="match status" value="2"/>
</dbReference>
<dbReference type="AlphaFoldDB" id="A0A067Q6Y8"/>
<keyword evidence="5" id="KW-1185">Reference proteome</keyword>